<keyword evidence="5" id="KW-1133">Transmembrane helix</keyword>
<evidence type="ECO:0000259" key="6">
    <source>
        <dbReference type="SMART" id="SM00925"/>
    </source>
</evidence>
<dbReference type="RefSeq" id="WP_131775429.1">
    <property type="nucleotide sequence ID" value="NZ_BMOB01000001.1"/>
</dbReference>
<dbReference type="PANTHER" id="PTHR30124">
    <property type="entry name" value="MEMBRANE-BOUND LYTIC MUREIN TRANSGLYCOSYLASE A"/>
    <property type="match status" value="1"/>
</dbReference>
<dbReference type="AlphaFoldDB" id="A0A917JLZ3"/>
<sequence>MRKKIVYSIILVLLILIVTVGLYLFKFKQPKPEIHLKEQSFNQLPGWETADLRPSLETFKVSCKAFLKQNPEKIVGSKFIELKVNDWQPICQAAMNVNPESNKEIKAFFETWFSPATFHTDEPVKGLFTGYYMPLVKGSLTKTDQFNVPVYGVPKDLISVDLGLFDSDLKHHRRLFGRVKENSLIPYYTRKEIRKGAIEGFAPTLAWIESPVDLQFLEIEGSGVIELENGEQIVIGYAAQNGQPYTSIAKVLIERGVLTKQNASMQGIRNYFKAHPEEINAVLNQNKSFVFFHRHSRVEALGSQGVPLTPGYSMAVDLKWVPIGTPLWLKTTRPDHKNKKKPLERLMIAQDTGGAIRGPVRGDLYWGTGDEAIFIAGHMKNMGYYWLLLPKTYFNHERKS</sequence>
<dbReference type="CDD" id="cd14485">
    <property type="entry name" value="mltA_like_LT_A"/>
    <property type="match status" value="1"/>
</dbReference>
<dbReference type="GO" id="GO:0004553">
    <property type="term" value="F:hydrolase activity, hydrolyzing O-glycosyl compounds"/>
    <property type="evidence" value="ECO:0007669"/>
    <property type="project" value="InterPro"/>
</dbReference>
<gene>
    <name evidence="7" type="ORF">GCM10007966_01860</name>
</gene>
<dbReference type="GO" id="GO:0009253">
    <property type="term" value="P:peptidoglycan catabolic process"/>
    <property type="evidence" value="ECO:0007669"/>
    <property type="project" value="TreeGrafter"/>
</dbReference>
<dbReference type="Pfam" id="PF06725">
    <property type="entry name" value="3D"/>
    <property type="match status" value="1"/>
</dbReference>
<keyword evidence="5" id="KW-0812">Transmembrane</keyword>
<dbReference type="GO" id="GO:0071555">
    <property type="term" value="P:cell wall organization"/>
    <property type="evidence" value="ECO:0007669"/>
    <property type="project" value="UniProtKB-KW"/>
</dbReference>
<dbReference type="SUPFAM" id="SSF50685">
    <property type="entry name" value="Barwin-like endoglucanases"/>
    <property type="match status" value="1"/>
</dbReference>
<dbReference type="Gene3D" id="2.40.240.50">
    <property type="entry name" value="Barwin-like endoglucanases"/>
    <property type="match status" value="1"/>
</dbReference>
<dbReference type="SMART" id="SM00925">
    <property type="entry name" value="MltA"/>
    <property type="match status" value="1"/>
</dbReference>
<keyword evidence="2 4" id="KW-0456">Lyase</keyword>
<dbReference type="PANTHER" id="PTHR30124:SF0">
    <property type="entry name" value="MEMBRANE-BOUND LYTIC MUREIN TRANSGLYCOSYLASE A"/>
    <property type="match status" value="1"/>
</dbReference>
<evidence type="ECO:0000256" key="5">
    <source>
        <dbReference type="SAM" id="Phobius"/>
    </source>
</evidence>
<name>A0A917JLZ3_9GAMM</name>
<evidence type="ECO:0000256" key="1">
    <source>
        <dbReference type="ARBA" id="ARBA00001420"/>
    </source>
</evidence>
<comment type="caution">
    <text evidence="7">The sequence shown here is derived from an EMBL/GenBank/DDBJ whole genome shotgun (WGS) entry which is preliminary data.</text>
</comment>
<dbReference type="OrthoDB" id="9783686at2"/>
<evidence type="ECO:0000313" key="7">
    <source>
        <dbReference type="EMBL" id="GGI76763.1"/>
    </source>
</evidence>
<dbReference type="CDD" id="cd14668">
    <property type="entry name" value="mlta_B"/>
    <property type="match status" value="1"/>
</dbReference>
<dbReference type="InterPro" id="IPR005300">
    <property type="entry name" value="MltA_B"/>
</dbReference>
<dbReference type="EC" id="4.2.2.n1" evidence="4"/>
<keyword evidence="5" id="KW-0472">Membrane</keyword>
<evidence type="ECO:0000313" key="8">
    <source>
        <dbReference type="Proteomes" id="UP000630149"/>
    </source>
</evidence>
<reference evidence="7" key="2">
    <citation type="submission" date="2020-09" db="EMBL/GenBank/DDBJ databases">
        <authorList>
            <person name="Sun Q."/>
            <person name="Ohkuma M."/>
        </authorList>
    </citation>
    <scope>NUCLEOTIDE SEQUENCE</scope>
    <source>
        <strain evidence="7">JCM 13919</strain>
    </source>
</reference>
<keyword evidence="3 4" id="KW-0961">Cell wall biogenesis/degradation</keyword>
<comment type="function">
    <text evidence="4">Murein-degrading enzyme. May play a role in recycling of muropeptides during cell elongation and/or cell division.</text>
</comment>
<evidence type="ECO:0000256" key="4">
    <source>
        <dbReference type="PIRNR" id="PIRNR019422"/>
    </source>
</evidence>
<accession>A0A917JLZ3</accession>
<dbReference type="InterPro" id="IPR010611">
    <property type="entry name" value="3D_dom"/>
</dbReference>
<protein>
    <recommendedName>
        <fullName evidence="4">Membrane-bound lytic murein transglycosylase A</fullName>
        <ecNumber evidence="4">4.2.2.n1</ecNumber>
    </recommendedName>
    <alternativeName>
        <fullName evidence="4">Murein hydrolase A</fullName>
    </alternativeName>
</protein>
<organism evidence="7 8">
    <name type="scientific">Legionella impletisoli</name>
    <dbReference type="NCBI Taxonomy" id="343510"/>
    <lineage>
        <taxon>Bacteria</taxon>
        <taxon>Pseudomonadati</taxon>
        <taxon>Pseudomonadota</taxon>
        <taxon>Gammaproteobacteria</taxon>
        <taxon>Legionellales</taxon>
        <taxon>Legionellaceae</taxon>
        <taxon>Legionella</taxon>
    </lineage>
</organism>
<dbReference type="GO" id="GO:0009254">
    <property type="term" value="P:peptidoglycan turnover"/>
    <property type="evidence" value="ECO:0007669"/>
    <property type="project" value="UniProtKB-UniRule"/>
</dbReference>
<comment type="catalytic activity">
    <reaction evidence="1 4">
        <text>Exolytic cleavage of the (1-&gt;4)-beta-glycosidic linkage between N-acetylmuramic acid (MurNAc) and N-acetylglucosamine (GlcNAc) residues in peptidoglycan, from either the reducing or the non-reducing ends of the peptidoglycan chains, with concomitant formation of a 1,6-anhydrobond in the MurNAc residue.</text>
        <dbReference type="EC" id="4.2.2.n1"/>
    </reaction>
</comment>
<dbReference type="InterPro" id="IPR026044">
    <property type="entry name" value="MltA"/>
</dbReference>
<dbReference type="Gene3D" id="2.40.40.10">
    <property type="entry name" value="RlpA-like domain"/>
    <property type="match status" value="1"/>
</dbReference>
<dbReference type="GO" id="GO:0008933">
    <property type="term" value="F:peptidoglycan lytic transglycosylase activity"/>
    <property type="evidence" value="ECO:0007669"/>
    <property type="project" value="TreeGrafter"/>
</dbReference>
<dbReference type="Proteomes" id="UP000630149">
    <property type="component" value="Unassembled WGS sequence"/>
</dbReference>
<feature type="transmembrane region" description="Helical" evidence="5">
    <location>
        <begin position="6"/>
        <end position="25"/>
    </location>
</feature>
<dbReference type="GO" id="GO:0019867">
    <property type="term" value="C:outer membrane"/>
    <property type="evidence" value="ECO:0007669"/>
    <property type="project" value="InterPro"/>
</dbReference>
<reference evidence="7" key="1">
    <citation type="journal article" date="2014" name="Int. J. Syst. Evol. Microbiol.">
        <title>Complete genome sequence of Corynebacterium casei LMG S-19264T (=DSM 44701T), isolated from a smear-ripened cheese.</title>
        <authorList>
            <consortium name="US DOE Joint Genome Institute (JGI-PGF)"/>
            <person name="Walter F."/>
            <person name="Albersmeier A."/>
            <person name="Kalinowski J."/>
            <person name="Ruckert C."/>
        </authorList>
    </citation>
    <scope>NUCLEOTIDE SEQUENCE</scope>
    <source>
        <strain evidence="7">JCM 13919</strain>
    </source>
</reference>
<dbReference type="PIRSF" id="PIRSF019422">
    <property type="entry name" value="MltA"/>
    <property type="match status" value="1"/>
</dbReference>
<evidence type="ECO:0000256" key="3">
    <source>
        <dbReference type="ARBA" id="ARBA00023316"/>
    </source>
</evidence>
<evidence type="ECO:0000256" key="2">
    <source>
        <dbReference type="ARBA" id="ARBA00023239"/>
    </source>
</evidence>
<dbReference type="InterPro" id="IPR036908">
    <property type="entry name" value="RlpA-like_sf"/>
</dbReference>
<dbReference type="EMBL" id="BMOB01000001">
    <property type="protein sequence ID" value="GGI76763.1"/>
    <property type="molecule type" value="Genomic_DNA"/>
</dbReference>
<keyword evidence="8" id="KW-1185">Reference proteome</keyword>
<feature type="domain" description="Lytic transglycosylase MltA" evidence="6">
    <location>
        <begin position="135"/>
        <end position="293"/>
    </location>
</feature>
<proteinExistence type="predicted"/>
<dbReference type="Pfam" id="PF03562">
    <property type="entry name" value="MltA"/>
    <property type="match status" value="1"/>
</dbReference>